<feature type="domain" description="N-acetyltransferase" evidence="1">
    <location>
        <begin position="45"/>
        <end position="206"/>
    </location>
</feature>
<proteinExistence type="predicted"/>
<dbReference type="PROSITE" id="PS51186">
    <property type="entry name" value="GNAT"/>
    <property type="match status" value="1"/>
</dbReference>
<dbReference type="GO" id="GO:0016747">
    <property type="term" value="F:acyltransferase activity, transferring groups other than amino-acyl groups"/>
    <property type="evidence" value="ECO:0007669"/>
    <property type="project" value="InterPro"/>
</dbReference>
<keyword evidence="3" id="KW-1185">Reference proteome</keyword>
<accession>A0A0B4GIE2</accession>
<gene>
    <name evidence="2" type="ORF">MAN_02940</name>
</gene>
<reference evidence="2 3" key="1">
    <citation type="journal article" date="2014" name="Proc. Natl. Acad. Sci. U.S.A.">
        <title>Trajectory and genomic determinants of fungal-pathogen speciation and host adaptation.</title>
        <authorList>
            <person name="Hu X."/>
            <person name="Xiao G."/>
            <person name="Zheng P."/>
            <person name="Shang Y."/>
            <person name="Su Y."/>
            <person name="Zhang X."/>
            <person name="Liu X."/>
            <person name="Zhan S."/>
            <person name="St Leger R.J."/>
            <person name="Wang C."/>
        </authorList>
    </citation>
    <scope>NUCLEOTIDE SEQUENCE [LARGE SCALE GENOMIC DNA]</scope>
    <source>
        <strain evidence="2 3">ARSEF 549</strain>
    </source>
</reference>
<feature type="non-terminal residue" evidence="2">
    <location>
        <position position="1"/>
    </location>
</feature>
<evidence type="ECO:0000313" key="3">
    <source>
        <dbReference type="Proteomes" id="UP000031186"/>
    </source>
</evidence>
<evidence type="ECO:0000259" key="1">
    <source>
        <dbReference type="PROSITE" id="PS51186"/>
    </source>
</evidence>
<sequence>MPQINQFHIRPARSAGDDAQFIMAAFDSTIPYLRSIGAAGMWGEKLFSEKDGFQQDTIESIHKSEREDDPLNILIAEVEQGQRPPTRVGLAMMREDSLPAYITEREEMKPEVDMVKQFIFLEVLISDYRTTPLHKGAGAALIEAAKRRGREKNKDTLYVDCWAGNDGKLNRYYEGRGFERVGDFSFARASGELWPGTLFRMRLSGP</sequence>
<dbReference type="OrthoDB" id="2821191at2759"/>
<dbReference type="HOGENOM" id="CLU_013985_13_1_1"/>
<dbReference type="VEuPathDB" id="FungiDB:MAN_02940"/>
<name>A0A0B4GIE2_METAF</name>
<dbReference type="Gene3D" id="3.40.630.30">
    <property type="match status" value="1"/>
</dbReference>
<dbReference type="Proteomes" id="UP000031186">
    <property type="component" value="Unassembled WGS sequence"/>
</dbReference>
<dbReference type="AlphaFoldDB" id="A0A0B4GIE2"/>
<organism evidence="2 3">
    <name type="scientific">Metarhizium anisopliae (strain ARSEF 549)</name>
    <dbReference type="NCBI Taxonomy" id="3151832"/>
    <lineage>
        <taxon>Eukaryota</taxon>
        <taxon>Fungi</taxon>
        <taxon>Dikarya</taxon>
        <taxon>Ascomycota</taxon>
        <taxon>Pezizomycotina</taxon>
        <taxon>Sordariomycetes</taxon>
        <taxon>Hypocreomycetidae</taxon>
        <taxon>Hypocreales</taxon>
        <taxon>Clavicipitaceae</taxon>
        <taxon>Metarhizium</taxon>
    </lineage>
</organism>
<dbReference type="EMBL" id="AZNF01000003">
    <property type="protein sequence ID" value="KID68084.1"/>
    <property type="molecule type" value="Genomic_DNA"/>
</dbReference>
<dbReference type="InterPro" id="IPR000182">
    <property type="entry name" value="GNAT_dom"/>
</dbReference>
<protein>
    <submittedName>
        <fullName evidence="2">Acetyltransferase (GNAT) family protein</fullName>
    </submittedName>
</protein>
<dbReference type="SUPFAM" id="SSF55729">
    <property type="entry name" value="Acyl-CoA N-acyltransferases (Nat)"/>
    <property type="match status" value="2"/>
</dbReference>
<comment type="caution">
    <text evidence="2">The sequence shown here is derived from an EMBL/GenBank/DDBJ whole genome shotgun (WGS) entry which is preliminary data.</text>
</comment>
<evidence type="ECO:0000313" key="2">
    <source>
        <dbReference type="EMBL" id="KID68084.1"/>
    </source>
</evidence>
<dbReference type="InterPro" id="IPR016181">
    <property type="entry name" value="Acyl_CoA_acyltransferase"/>
</dbReference>